<dbReference type="Proteomes" id="UP000444721">
    <property type="component" value="Unassembled WGS sequence"/>
</dbReference>
<reference evidence="2 3" key="1">
    <citation type="journal article" date="2019" name="Sci. Rep.">
        <title>Nanopore sequencing improves the draft genome of the human pathogenic amoeba Naegleria fowleri.</title>
        <authorList>
            <person name="Liechti N."/>
            <person name="Schurch N."/>
            <person name="Bruggmann R."/>
            <person name="Wittwer M."/>
        </authorList>
    </citation>
    <scope>NUCLEOTIDE SEQUENCE [LARGE SCALE GENOMIC DNA]</scope>
    <source>
        <strain evidence="2 3">ATCC 30894</strain>
    </source>
</reference>
<feature type="compositionally biased region" description="Basic and acidic residues" evidence="1">
    <location>
        <begin position="66"/>
        <end position="78"/>
    </location>
</feature>
<sequence length="219" mass="25124">MKPTQPSSHYFFNNTVSLEEEQQPSTSSQPLSNYSFHIQESFKTFKLSRNSDVDENELLNDTDQQQDERSPLHDHDDLSDGNEEISLNMVDSDDGYLTPTEDSHRRLASSLRVVPEHEWVYSTPQRPRDELVCPGAPKRKKPNSNLYDDHLFGSSRHHSCAHSLPSESILFGPRGITKPRKHRKTSPSSNSRRRNSFPNVRLDFGENETNHDQGQMSSF</sequence>
<name>A0A6A5BLV8_NAEFO</name>
<keyword evidence="3" id="KW-1185">Reference proteome</keyword>
<dbReference type="VEuPathDB" id="AmoebaDB:FDP41_007286"/>
<dbReference type="VEuPathDB" id="AmoebaDB:NfTy_010050"/>
<dbReference type="GeneID" id="68114504"/>
<dbReference type="VEuPathDB" id="AmoebaDB:NF0088730"/>
<feature type="compositionally biased region" description="Basic residues" evidence="1">
    <location>
        <begin position="177"/>
        <end position="195"/>
    </location>
</feature>
<dbReference type="OMA" id="ENETNHD"/>
<feature type="region of interest" description="Disordered" evidence="1">
    <location>
        <begin position="47"/>
        <end position="103"/>
    </location>
</feature>
<dbReference type="RefSeq" id="XP_044558612.1">
    <property type="nucleotide sequence ID" value="XM_044711014.1"/>
</dbReference>
<comment type="caution">
    <text evidence="2">The sequence shown here is derived from an EMBL/GenBank/DDBJ whole genome shotgun (WGS) entry which is preliminary data.</text>
</comment>
<proteinExistence type="predicted"/>
<protein>
    <submittedName>
        <fullName evidence="2">Uncharacterized protein</fullName>
    </submittedName>
</protein>
<accession>A0A6A5BLV8</accession>
<evidence type="ECO:0000313" key="2">
    <source>
        <dbReference type="EMBL" id="KAF0973899.1"/>
    </source>
</evidence>
<dbReference type="EMBL" id="VFQX01000058">
    <property type="protein sequence ID" value="KAF0973899.1"/>
    <property type="molecule type" value="Genomic_DNA"/>
</dbReference>
<organism evidence="2 3">
    <name type="scientific">Naegleria fowleri</name>
    <name type="common">Brain eating amoeba</name>
    <dbReference type="NCBI Taxonomy" id="5763"/>
    <lineage>
        <taxon>Eukaryota</taxon>
        <taxon>Discoba</taxon>
        <taxon>Heterolobosea</taxon>
        <taxon>Tetramitia</taxon>
        <taxon>Eutetramitia</taxon>
        <taxon>Vahlkampfiidae</taxon>
        <taxon>Naegleria</taxon>
    </lineage>
</organism>
<gene>
    <name evidence="2" type="ORF">FDP41_007286</name>
</gene>
<evidence type="ECO:0000256" key="1">
    <source>
        <dbReference type="SAM" id="MobiDB-lite"/>
    </source>
</evidence>
<dbReference type="OrthoDB" id="10514747at2759"/>
<evidence type="ECO:0000313" key="3">
    <source>
        <dbReference type="Proteomes" id="UP000444721"/>
    </source>
</evidence>
<dbReference type="AlphaFoldDB" id="A0A6A5BLV8"/>
<feature type="region of interest" description="Disordered" evidence="1">
    <location>
        <begin position="120"/>
        <end position="219"/>
    </location>
</feature>